<comment type="similarity">
    <text evidence="1">Belongs to the transcriptional regulator TrmB family.</text>
</comment>
<dbReference type="SUPFAM" id="SSF46785">
    <property type="entry name" value="Winged helix' DNA-binding domain"/>
    <property type="match status" value="1"/>
</dbReference>
<dbReference type="KEGG" id="nvr:FEJ81_22350"/>
<dbReference type="PANTHER" id="PTHR34293">
    <property type="entry name" value="HTH-TYPE TRANSCRIPTIONAL REGULATOR TRMBL2"/>
    <property type="match status" value="1"/>
</dbReference>
<accession>A0A4P8WSI6</accession>
<dbReference type="InterPro" id="IPR051797">
    <property type="entry name" value="TrmB-like"/>
</dbReference>
<evidence type="ECO:0000256" key="1">
    <source>
        <dbReference type="ARBA" id="ARBA00007287"/>
    </source>
</evidence>
<proteinExistence type="inferred from homology"/>
<dbReference type="InterPro" id="IPR036388">
    <property type="entry name" value="WH-like_DNA-bd_sf"/>
</dbReference>
<dbReference type="AlphaFoldDB" id="A0A4P8WSI6"/>
<reference evidence="5" key="1">
    <citation type="submission" date="2019-05" db="EMBL/GenBank/DDBJ databases">
        <title>Genome sequence and methylation pattern of the halophilic Archaeon Natrinema versiforme BOL5-4.</title>
        <authorList>
            <person name="DasSarma P."/>
            <person name="Anton B.P."/>
            <person name="DasSarma S.L."/>
            <person name="Martinez F.L."/>
            <person name="Guzman D."/>
            <person name="Roberts R.J."/>
            <person name="DasSarma S."/>
        </authorList>
    </citation>
    <scope>NUCLEOTIDE SEQUENCE [LARGE SCALE GENOMIC DNA]</scope>
    <source>
        <strain evidence="5">BOL5-4</strain>
        <plasmid evidence="5">pnve414</plasmid>
    </source>
</reference>
<sequence>MDEKVIKSQLSVFGFSEKEINTYLALLPLGEAKTSVIADEAEVSQRYVYQTAETLEERGLVTVKDHAKPTTIAAVDPEQAIEGLVGHLRSIQTDLEERFSEDRKQSASFEVLKSRSTVLKKIRRILASAEKEAFITMPNYIVTKIESDIAAAVDRGASVWLLEGAIVPQDPGEAERRFDGLAHVVRQVEPDIPFVVTSDSGAGIVGQRTQLKDDQNDLQSVMVSQTDLVGSLFGSFQGGYWSAGEEVFASIPKTPPATFTTMRPAVTVAALCQQKRRPLRVEANGTNPETDEPLSVEGRVIDVRQRLVEPFNNSFPLENTITVETDDERVNIGGEGAFMEDISAEEITLLPIE</sequence>
<dbReference type="Gene3D" id="1.10.10.10">
    <property type="entry name" value="Winged helix-like DNA-binding domain superfamily/Winged helix DNA-binding domain"/>
    <property type="match status" value="1"/>
</dbReference>
<evidence type="ECO:0000313" key="5">
    <source>
        <dbReference type="Proteomes" id="UP000302218"/>
    </source>
</evidence>
<dbReference type="OrthoDB" id="201002at2157"/>
<dbReference type="Gene3D" id="2.30.30.690">
    <property type="match status" value="1"/>
</dbReference>
<dbReference type="SUPFAM" id="SSF159071">
    <property type="entry name" value="TrmB C-terminal domain-like"/>
    <property type="match status" value="1"/>
</dbReference>
<evidence type="ECO:0000259" key="2">
    <source>
        <dbReference type="Pfam" id="PF01978"/>
    </source>
</evidence>
<dbReference type="Proteomes" id="UP000302218">
    <property type="component" value="Plasmid pNVE414"/>
</dbReference>
<gene>
    <name evidence="4" type="ORF">FEJ81_22350</name>
</gene>
<dbReference type="InterPro" id="IPR002831">
    <property type="entry name" value="Tscrpt_reg_TrmB_N"/>
</dbReference>
<keyword evidence="4" id="KW-0614">Plasmid</keyword>
<dbReference type="GeneID" id="40268076"/>
<dbReference type="RefSeq" id="WP_138247399.1">
    <property type="nucleotide sequence ID" value="NZ_CP040332.1"/>
</dbReference>
<dbReference type="EMBL" id="CP040332">
    <property type="protein sequence ID" value="QCS45011.1"/>
    <property type="molecule type" value="Genomic_DNA"/>
</dbReference>
<name>A0A4P8WSI6_9EURY</name>
<dbReference type="Pfam" id="PF11495">
    <property type="entry name" value="Regulator_TrmB"/>
    <property type="match status" value="1"/>
</dbReference>
<dbReference type="Pfam" id="PF01978">
    <property type="entry name" value="TrmB"/>
    <property type="match status" value="1"/>
</dbReference>
<organism evidence="4 5">
    <name type="scientific">Natrinema versiforme</name>
    <dbReference type="NCBI Taxonomy" id="88724"/>
    <lineage>
        <taxon>Archaea</taxon>
        <taxon>Methanobacteriati</taxon>
        <taxon>Methanobacteriota</taxon>
        <taxon>Stenosarchaea group</taxon>
        <taxon>Halobacteria</taxon>
        <taxon>Halobacteriales</taxon>
        <taxon>Natrialbaceae</taxon>
        <taxon>Natrinema</taxon>
    </lineage>
</organism>
<evidence type="ECO:0000259" key="3">
    <source>
        <dbReference type="Pfam" id="PF11495"/>
    </source>
</evidence>
<feature type="domain" description="Transcription regulator TrmB C-terminal" evidence="3">
    <location>
        <begin position="109"/>
        <end position="349"/>
    </location>
</feature>
<evidence type="ECO:0000313" key="4">
    <source>
        <dbReference type="EMBL" id="QCS45011.1"/>
    </source>
</evidence>
<protein>
    <submittedName>
        <fullName evidence="4">TrmB family transcriptional regulator</fullName>
    </submittedName>
</protein>
<dbReference type="InterPro" id="IPR021586">
    <property type="entry name" value="Tscrpt_reg_TrmB_C"/>
</dbReference>
<dbReference type="InterPro" id="IPR036390">
    <property type="entry name" value="WH_DNA-bd_sf"/>
</dbReference>
<dbReference type="PANTHER" id="PTHR34293:SF1">
    <property type="entry name" value="HTH-TYPE TRANSCRIPTIONAL REGULATOR TRMBL2"/>
    <property type="match status" value="1"/>
</dbReference>
<feature type="domain" description="Transcription regulator TrmB N-terminal" evidence="2">
    <location>
        <begin position="10"/>
        <end position="78"/>
    </location>
</feature>
<geneLocation type="plasmid" evidence="5">
    <name>pnve414</name>
</geneLocation>